<feature type="non-terminal residue" evidence="1">
    <location>
        <position position="1"/>
    </location>
</feature>
<dbReference type="Proteomes" id="UP000258309">
    <property type="component" value="Unassembled WGS sequence"/>
</dbReference>
<evidence type="ECO:0000313" key="1">
    <source>
        <dbReference type="EMBL" id="RFU28620.1"/>
    </source>
</evidence>
<reference evidence="1 2" key="1">
    <citation type="submission" date="2018-05" db="EMBL/GenBank/DDBJ databases">
        <title>Draft genome sequence of Scytalidium lignicola DSM 105466, a ubiquitous saprotrophic fungus.</title>
        <authorList>
            <person name="Buettner E."/>
            <person name="Gebauer A.M."/>
            <person name="Hofrichter M."/>
            <person name="Liers C."/>
            <person name="Kellner H."/>
        </authorList>
    </citation>
    <scope>NUCLEOTIDE SEQUENCE [LARGE SCALE GENOMIC DNA]</scope>
    <source>
        <strain evidence="1 2">DSM 105466</strain>
    </source>
</reference>
<protein>
    <submittedName>
        <fullName evidence="1">Uncharacterized protein</fullName>
    </submittedName>
</protein>
<dbReference type="STRING" id="5539.A0A3E2H5F3"/>
<dbReference type="EMBL" id="NCSJ02000157">
    <property type="protein sequence ID" value="RFU28620.1"/>
    <property type="molecule type" value="Genomic_DNA"/>
</dbReference>
<name>A0A3E2H5F3_SCYLI</name>
<comment type="caution">
    <text evidence="1">The sequence shown here is derived from an EMBL/GenBank/DDBJ whole genome shotgun (WGS) entry which is preliminary data.</text>
</comment>
<keyword evidence="2" id="KW-1185">Reference proteome</keyword>
<accession>A0A3E2H5F3</accession>
<dbReference type="OrthoDB" id="3562292at2759"/>
<proteinExistence type="predicted"/>
<feature type="non-terminal residue" evidence="1">
    <location>
        <position position="109"/>
    </location>
</feature>
<organism evidence="1 2">
    <name type="scientific">Scytalidium lignicola</name>
    <name type="common">Hyphomycete</name>
    <dbReference type="NCBI Taxonomy" id="5539"/>
    <lineage>
        <taxon>Eukaryota</taxon>
        <taxon>Fungi</taxon>
        <taxon>Dikarya</taxon>
        <taxon>Ascomycota</taxon>
        <taxon>Pezizomycotina</taxon>
        <taxon>Leotiomycetes</taxon>
        <taxon>Leotiomycetes incertae sedis</taxon>
        <taxon>Scytalidium</taxon>
    </lineage>
</organism>
<gene>
    <name evidence="1" type="ORF">B7463_g7724</name>
</gene>
<evidence type="ECO:0000313" key="2">
    <source>
        <dbReference type="Proteomes" id="UP000258309"/>
    </source>
</evidence>
<dbReference type="AlphaFoldDB" id="A0A3E2H5F3"/>
<sequence>MAENASSLFYLELIRQRDLSEQETNILNVFAHGMYPATLKTAEEAAYWLDCSCPPLEQGKETEVEGYFWMIWEIMLDITRSPDVSSEVHQRLIVVLRSLKQCAKGDLNV</sequence>